<name>A0A9D4R8P3_DREPO</name>
<dbReference type="EMBL" id="JAIWYP010000003">
    <property type="protein sequence ID" value="KAH3857370.1"/>
    <property type="molecule type" value="Genomic_DNA"/>
</dbReference>
<evidence type="ECO:0000256" key="1">
    <source>
        <dbReference type="SAM" id="Phobius"/>
    </source>
</evidence>
<accession>A0A9D4R8P3</accession>
<evidence type="ECO:0000313" key="2">
    <source>
        <dbReference type="EMBL" id="KAH3857370.1"/>
    </source>
</evidence>
<keyword evidence="3" id="KW-1185">Reference proteome</keyword>
<sequence length="103" mass="11808">MWRPHIAQCDMRHIASTYYGSTDAFNRMTAGQYLPVVLKSSVPSILVLLETMLGSFLDTELDGDECLLHNNSMLVSFFSLLIFIYCLNVLLLKNVYIEVDKWL</sequence>
<protein>
    <submittedName>
        <fullName evidence="2">Uncharacterized protein</fullName>
    </submittedName>
</protein>
<keyword evidence="1" id="KW-0472">Membrane</keyword>
<keyword evidence="1" id="KW-1133">Transmembrane helix</keyword>
<keyword evidence="1" id="KW-0812">Transmembrane</keyword>
<dbReference type="Proteomes" id="UP000828390">
    <property type="component" value="Unassembled WGS sequence"/>
</dbReference>
<proteinExistence type="predicted"/>
<evidence type="ECO:0000313" key="3">
    <source>
        <dbReference type="Proteomes" id="UP000828390"/>
    </source>
</evidence>
<feature type="transmembrane region" description="Helical" evidence="1">
    <location>
        <begin position="33"/>
        <end position="53"/>
    </location>
</feature>
<comment type="caution">
    <text evidence="2">The sequence shown here is derived from an EMBL/GenBank/DDBJ whole genome shotgun (WGS) entry which is preliminary data.</text>
</comment>
<organism evidence="2 3">
    <name type="scientific">Dreissena polymorpha</name>
    <name type="common">Zebra mussel</name>
    <name type="synonym">Mytilus polymorpha</name>
    <dbReference type="NCBI Taxonomy" id="45954"/>
    <lineage>
        <taxon>Eukaryota</taxon>
        <taxon>Metazoa</taxon>
        <taxon>Spiralia</taxon>
        <taxon>Lophotrochozoa</taxon>
        <taxon>Mollusca</taxon>
        <taxon>Bivalvia</taxon>
        <taxon>Autobranchia</taxon>
        <taxon>Heteroconchia</taxon>
        <taxon>Euheterodonta</taxon>
        <taxon>Imparidentia</taxon>
        <taxon>Neoheterodontei</taxon>
        <taxon>Myida</taxon>
        <taxon>Dreissenoidea</taxon>
        <taxon>Dreissenidae</taxon>
        <taxon>Dreissena</taxon>
    </lineage>
</organism>
<reference evidence="2" key="2">
    <citation type="submission" date="2020-11" db="EMBL/GenBank/DDBJ databases">
        <authorList>
            <person name="McCartney M.A."/>
            <person name="Auch B."/>
            <person name="Kono T."/>
            <person name="Mallez S."/>
            <person name="Becker A."/>
            <person name="Gohl D.M."/>
            <person name="Silverstein K.A.T."/>
            <person name="Koren S."/>
            <person name="Bechman K.B."/>
            <person name="Herman A."/>
            <person name="Abrahante J.E."/>
            <person name="Garbe J."/>
        </authorList>
    </citation>
    <scope>NUCLEOTIDE SEQUENCE</scope>
    <source>
        <strain evidence="2">Duluth1</strain>
        <tissue evidence="2">Whole animal</tissue>
    </source>
</reference>
<dbReference type="AlphaFoldDB" id="A0A9D4R8P3"/>
<gene>
    <name evidence="2" type="ORF">DPMN_099977</name>
</gene>
<reference evidence="2" key="1">
    <citation type="journal article" date="2019" name="bioRxiv">
        <title>The Genome of the Zebra Mussel, Dreissena polymorpha: A Resource for Invasive Species Research.</title>
        <authorList>
            <person name="McCartney M.A."/>
            <person name="Auch B."/>
            <person name="Kono T."/>
            <person name="Mallez S."/>
            <person name="Zhang Y."/>
            <person name="Obille A."/>
            <person name="Becker A."/>
            <person name="Abrahante J.E."/>
            <person name="Garbe J."/>
            <person name="Badalamenti J.P."/>
            <person name="Herman A."/>
            <person name="Mangelson H."/>
            <person name="Liachko I."/>
            <person name="Sullivan S."/>
            <person name="Sone E.D."/>
            <person name="Koren S."/>
            <person name="Silverstein K.A.T."/>
            <person name="Beckman K.B."/>
            <person name="Gohl D.M."/>
        </authorList>
    </citation>
    <scope>NUCLEOTIDE SEQUENCE</scope>
    <source>
        <strain evidence="2">Duluth1</strain>
        <tissue evidence="2">Whole animal</tissue>
    </source>
</reference>
<feature type="transmembrane region" description="Helical" evidence="1">
    <location>
        <begin position="73"/>
        <end position="92"/>
    </location>
</feature>